<dbReference type="Gene3D" id="1.10.238.10">
    <property type="entry name" value="EF-hand"/>
    <property type="match status" value="1"/>
</dbReference>
<name>A0A4P6U3Z5_STRSO</name>
<dbReference type="STRING" id="73044.GCA_000725795_01844"/>
<dbReference type="KEGG" id="sseo:D0Z67_11705"/>
<dbReference type="OrthoDB" id="3530529at2"/>
<dbReference type="GeneID" id="300099597"/>
<dbReference type="SUPFAM" id="SSF47473">
    <property type="entry name" value="EF-hand"/>
    <property type="match status" value="1"/>
</dbReference>
<dbReference type="AlphaFoldDB" id="A0A4P6U3Z5"/>
<evidence type="ECO:0000259" key="1">
    <source>
        <dbReference type="PROSITE" id="PS50222"/>
    </source>
</evidence>
<dbReference type="PROSITE" id="PS00018">
    <property type="entry name" value="EF_HAND_1"/>
    <property type="match status" value="2"/>
</dbReference>
<keyword evidence="3" id="KW-1185">Reference proteome</keyword>
<proteinExistence type="predicted"/>
<gene>
    <name evidence="2" type="ORF">D0Z67_11705</name>
</gene>
<dbReference type="PROSITE" id="PS50222">
    <property type="entry name" value="EF_HAND_2"/>
    <property type="match status" value="2"/>
</dbReference>
<sequence length="176" mass="18797">MRTEAIDRVTLVFTLFDANGNGHLDPEDFELMASRVTAAAEGSGEGARARMAAAFQRYWETLEAELDADGDGRITLEEYRACVLAPERFAGTVREFAEALAALGDPDGDGAIERPLFTALMRAIGFAGPNIDALFDAFGPDAEDRIAVATWVAGIEDFYAPDKAGIPGDHLVSAVV</sequence>
<dbReference type="SMART" id="SM00054">
    <property type="entry name" value="EFh"/>
    <property type="match status" value="3"/>
</dbReference>
<dbReference type="RefSeq" id="WP_031184267.1">
    <property type="nucleotide sequence ID" value="NZ_CP032229.1"/>
</dbReference>
<dbReference type="InterPro" id="IPR018247">
    <property type="entry name" value="EF_Hand_1_Ca_BS"/>
</dbReference>
<feature type="domain" description="EF-hand" evidence="1">
    <location>
        <begin position="54"/>
        <end position="89"/>
    </location>
</feature>
<protein>
    <submittedName>
        <fullName evidence="2">Calcium-binding protein</fullName>
    </submittedName>
</protein>
<dbReference type="Pfam" id="PF13202">
    <property type="entry name" value="EF-hand_5"/>
    <property type="match status" value="2"/>
</dbReference>
<feature type="domain" description="EF-hand" evidence="1">
    <location>
        <begin position="4"/>
        <end position="39"/>
    </location>
</feature>
<dbReference type="GO" id="GO:0005509">
    <property type="term" value="F:calcium ion binding"/>
    <property type="evidence" value="ECO:0007669"/>
    <property type="project" value="InterPro"/>
</dbReference>
<dbReference type="Proteomes" id="UP000292547">
    <property type="component" value="Chromosome"/>
</dbReference>
<evidence type="ECO:0000313" key="2">
    <source>
        <dbReference type="EMBL" id="QBJ94123.1"/>
    </source>
</evidence>
<organism evidence="2 3">
    <name type="scientific">Streptomyces seoulensis</name>
    <dbReference type="NCBI Taxonomy" id="73044"/>
    <lineage>
        <taxon>Bacteria</taxon>
        <taxon>Bacillati</taxon>
        <taxon>Actinomycetota</taxon>
        <taxon>Actinomycetes</taxon>
        <taxon>Kitasatosporales</taxon>
        <taxon>Streptomycetaceae</taxon>
        <taxon>Streptomyces</taxon>
    </lineage>
</organism>
<accession>A0A4P6U3Z5</accession>
<dbReference type="InterPro" id="IPR002048">
    <property type="entry name" value="EF_hand_dom"/>
</dbReference>
<dbReference type="InterPro" id="IPR011992">
    <property type="entry name" value="EF-hand-dom_pair"/>
</dbReference>
<dbReference type="EMBL" id="CP032229">
    <property type="protein sequence ID" value="QBJ94123.1"/>
    <property type="molecule type" value="Genomic_DNA"/>
</dbReference>
<reference evidence="2 3" key="1">
    <citation type="submission" date="2018-08" db="EMBL/GenBank/DDBJ databases">
        <title>The complete genome sequence of Streptomyces seoulensis, a pioneer strain for nickel superoxide dismutase discovery.</title>
        <authorList>
            <person name="Shin J."/>
            <person name="Lee J.-S."/>
            <person name="Lee E.-J."/>
            <person name="Youn H.-D."/>
        </authorList>
    </citation>
    <scope>NUCLEOTIDE SEQUENCE [LARGE SCALE GENOMIC DNA]</scope>
    <source>
        <strain evidence="2 3">KCTC 9819</strain>
    </source>
</reference>
<evidence type="ECO:0000313" key="3">
    <source>
        <dbReference type="Proteomes" id="UP000292547"/>
    </source>
</evidence>